<dbReference type="GO" id="GO:0004222">
    <property type="term" value="F:metalloendopeptidase activity"/>
    <property type="evidence" value="ECO:0007669"/>
    <property type="project" value="InterPro"/>
</dbReference>
<feature type="binding site" evidence="15">
    <location>
        <position position="415"/>
    </location>
    <ligand>
        <name>Zn(2+)</name>
        <dbReference type="ChEBI" id="CHEBI:29105"/>
        <note>catalytic</note>
    </ligand>
</feature>
<feature type="domain" description="AAA+ ATPase" evidence="17">
    <location>
        <begin position="183"/>
        <end position="323"/>
    </location>
</feature>
<dbReference type="GO" id="GO:0051301">
    <property type="term" value="P:cell division"/>
    <property type="evidence" value="ECO:0007669"/>
    <property type="project" value="UniProtKB-KW"/>
</dbReference>
<protein>
    <recommendedName>
        <fullName evidence="15">ATP-dependent zinc metalloprotease FtsH</fullName>
        <ecNumber evidence="15">3.4.24.-</ecNumber>
    </recommendedName>
</protein>
<feature type="transmembrane region" description="Helical" evidence="15">
    <location>
        <begin position="103"/>
        <end position="120"/>
    </location>
</feature>
<dbReference type="GO" id="GO:0005524">
    <property type="term" value="F:ATP binding"/>
    <property type="evidence" value="ECO:0007669"/>
    <property type="project" value="UniProtKB-UniRule"/>
</dbReference>
<keyword evidence="6 15" id="KW-0479">Metal-binding</keyword>
<dbReference type="Proteomes" id="UP000198577">
    <property type="component" value="Unassembled WGS sequence"/>
</dbReference>
<keyword evidence="5 15" id="KW-0812">Transmembrane</keyword>
<dbReference type="FunFam" id="1.10.8.60:FF:000001">
    <property type="entry name" value="ATP-dependent zinc metalloprotease FtsH"/>
    <property type="match status" value="1"/>
</dbReference>
<comment type="subcellular location">
    <subcellularLocation>
        <location evidence="15">Cell membrane</location>
        <topology evidence="15">Multi-pass membrane protein</topology>
        <orientation evidence="15">Cytoplasmic side</orientation>
    </subcellularLocation>
    <subcellularLocation>
        <location evidence="1">Membrane</location>
    </subcellularLocation>
</comment>
<comment type="similarity">
    <text evidence="2 15">In the C-terminal section; belongs to the peptidase M41 family.</text>
</comment>
<keyword evidence="7 15" id="KW-0547">Nucleotide-binding</keyword>
<evidence type="ECO:0000313" key="19">
    <source>
        <dbReference type="Proteomes" id="UP000198577"/>
    </source>
</evidence>
<evidence type="ECO:0000256" key="9">
    <source>
        <dbReference type="ARBA" id="ARBA00022833"/>
    </source>
</evidence>
<keyword evidence="4 15" id="KW-0645">Protease</keyword>
<keyword evidence="18" id="KW-0131">Cell cycle</keyword>
<dbReference type="InterPro" id="IPR000642">
    <property type="entry name" value="Peptidase_M41"/>
</dbReference>
<evidence type="ECO:0000256" key="2">
    <source>
        <dbReference type="ARBA" id="ARBA00010044"/>
    </source>
</evidence>
<dbReference type="SMART" id="SM00382">
    <property type="entry name" value="AAA"/>
    <property type="match status" value="1"/>
</dbReference>
<dbReference type="GO" id="GO:0008270">
    <property type="term" value="F:zinc ion binding"/>
    <property type="evidence" value="ECO:0007669"/>
    <property type="project" value="UniProtKB-UniRule"/>
</dbReference>
<gene>
    <name evidence="15" type="primary">ftsH</name>
    <name evidence="18" type="ORF">SAMN05444406_1011</name>
</gene>
<name>A0A1I5RIG5_9FIRM</name>
<dbReference type="InterPro" id="IPR037219">
    <property type="entry name" value="Peptidase_M41-like"/>
</dbReference>
<sequence>MHSGKKRMWILASILLLAVIGYYIYLYFEPDPQRISYNEFIRAVDREKVAKVYLDDRDLLKGEFKDGTEFITDNPRKEGFKEELLKKGIAVDEMARQSQIRDTGSFLITMGVFGGFLYFLSTKTVKQAQGGMGKISSISVYPEDDKKVTFDDVAGIDEARESMKDVIDFIRNPEKYARYGARLPRGIILYGPPGTGKTLLAKAVAGEAGVPFYAVSGSDFVQVYVGVGAGRIRDLFRKARESGKCVIFIDEIDALGKKRDRGIGGGGNDERDQTLNALLAEMSGFRDNEGIVVIGATNRLDVLDPALLRPGRFDRHIEVGLPDVKGRYEILKLHSRGKPLSSDVDLYKVAQQTVYFSGAKLENLMNEAAILAAKRDSGYIEQSDIDKAFYIVMAGLEKKDRSTIHRFDREITAFHEAGHALVTKLIAPEHSVSRVTIIPSTKGMGGFSMNIPPDRMYYRKRDMENSIKIALAGRAAEEIVFGQDNVTTGASNDLERATEVLLDMVRRFGMGKSSGLLNYDVLYSNGIRQGSDEVLRQCRETMDLFYEEVKGLLIRHRYTLEAIAKALLEKETLDEHELDQVIKECNKGRETA</sequence>
<evidence type="ECO:0000256" key="16">
    <source>
        <dbReference type="RuleBase" id="RU003651"/>
    </source>
</evidence>
<evidence type="ECO:0000256" key="7">
    <source>
        <dbReference type="ARBA" id="ARBA00022741"/>
    </source>
</evidence>
<dbReference type="GO" id="GO:0030163">
    <property type="term" value="P:protein catabolic process"/>
    <property type="evidence" value="ECO:0007669"/>
    <property type="project" value="UniProtKB-UniRule"/>
</dbReference>
<feature type="binding site" evidence="15">
    <location>
        <begin position="191"/>
        <end position="198"/>
    </location>
    <ligand>
        <name>ATP</name>
        <dbReference type="ChEBI" id="CHEBI:30616"/>
    </ligand>
</feature>
<evidence type="ECO:0000256" key="13">
    <source>
        <dbReference type="ARBA" id="ARBA00023136"/>
    </source>
</evidence>
<dbReference type="STRING" id="937334.SAMN05444406_1011"/>
<dbReference type="GO" id="GO:0005886">
    <property type="term" value="C:plasma membrane"/>
    <property type="evidence" value="ECO:0007669"/>
    <property type="project" value="UniProtKB-SubCell"/>
</dbReference>
<feature type="binding site" evidence="15">
    <location>
        <position position="493"/>
    </location>
    <ligand>
        <name>Zn(2+)</name>
        <dbReference type="ChEBI" id="CHEBI:29105"/>
        <note>catalytic</note>
    </ligand>
</feature>
<evidence type="ECO:0000256" key="5">
    <source>
        <dbReference type="ARBA" id="ARBA00022692"/>
    </source>
</evidence>
<evidence type="ECO:0000256" key="4">
    <source>
        <dbReference type="ARBA" id="ARBA00022670"/>
    </source>
</evidence>
<dbReference type="NCBIfam" id="TIGR01241">
    <property type="entry name" value="FtsH_fam"/>
    <property type="match status" value="1"/>
</dbReference>
<comment type="subunit">
    <text evidence="15">Homohexamer.</text>
</comment>
<dbReference type="Pfam" id="PF06480">
    <property type="entry name" value="FtsH_ext"/>
    <property type="match status" value="1"/>
</dbReference>
<keyword evidence="9 15" id="KW-0862">Zinc</keyword>
<evidence type="ECO:0000256" key="15">
    <source>
        <dbReference type="HAMAP-Rule" id="MF_01458"/>
    </source>
</evidence>
<keyword evidence="11 15" id="KW-1133">Transmembrane helix</keyword>
<comment type="cofactor">
    <cofactor evidence="15">
        <name>Zn(2+)</name>
        <dbReference type="ChEBI" id="CHEBI:29105"/>
    </cofactor>
    <text evidence="15">Binds 1 zinc ion per subunit.</text>
</comment>
<dbReference type="PROSITE" id="PS00674">
    <property type="entry name" value="AAA"/>
    <property type="match status" value="1"/>
</dbReference>
<feature type="binding site" evidence="15">
    <location>
        <position position="419"/>
    </location>
    <ligand>
        <name>Zn(2+)</name>
        <dbReference type="ChEBI" id="CHEBI:29105"/>
        <note>catalytic</note>
    </ligand>
</feature>
<comment type="similarity">
    <text evidence="14 15">In the central section; belongs to the AAA ATPase family.</text>
</comment>
<keyword evidence="19" id="KW-1185">Reference proteome</keyword>
<dbReference type="InterPro" id="IPR003960">
    <property type="entry name" value="ATPase_AAA_CS"/>
</dbReference>
<comment type="function">
    <text evidence="15">Acts as a processive, ATP-dependent zinc metallopeptidase for both cytoplasmic and membrane proteins. Plays a role in the quality control of integral membrane proteins.</text>
</comment>
<dbReference type="HAMAP" id="MF_01458">
    <property type="entry name" value="FtsH"/>
    <property type="match status" value="1"/>
</dbReference>
<comment type="similarity">
    <text evidence="16">Belongs to the AAA ATPase family.</text>
</comment>
<keyword evidence="10 15" id="KW-0067">ATP-binding</keyword>
<dbReference type="Pfam" id="PF17862">
    <property type="entry name" value="AAA_lid_3"/>
    <property type="match status" value="1"/>
</dbReference>
<evidence type="ECO:0000256" key="10">
    <source>
        <dbReference type="ARBA" id="ARBA00022840"/>
    </source>
</evidence>
<proteinExistence type="inferred from homology"/>
<evidence type="ECO:0000256" key="3">
    <source>
        <dbReference type="ARBA" id="ARBA00022475"/>
    </source>
</evidence>
<feature type="transmembrane region" description="Helical" evidence="15">
    <location>
        <begin position="9"/>
        <end position="28"/>
    </location>
</feature>
<dbReference type="Pfam" id="PF00004">
    <property type="entry name" value="AAA"/>
    <property type="match status" value="1"/>
</dbReference>
<dbReference type="AlphaFoldDB" id="A0A1I5RIG5"/>
<evidence type="ECO:0000256" key="11">
    <source>
        <dbReference type="ARBA" id="ARBA00022989"/>
    </source>
</evidence>
<dbReference type="Gene3D" id="1.10.8.60">
    <property type="match status" value="1"/>
</dbReference>
<dbReference type="Gene3D" id="1.20.58.760">
    <property type="entry name" value="Peptidase M41"/>
    <property type="match status" value="1"/>
</dbReference>
<dbReference type="InterPro" id="IPR027417">
    <property type="entry name" value="P-loop_NTPase"/>
</dbReference>
<evidence type="ECO:0000256" key="8">
    <source>
        <dbReference type="ARBA" id="ARBA00022801"/>
    </source>
</evidence>
<evidence type="ECO:0000256" key="14">
    <source>
        <dbReference type="ARBA" id="ARBA00061570"/>
    </source>
</evidence>
<dbReference type="FunFam" id="3.40.50.300:FF:000001">
    <property type="entry name" value="ATP-dependent zinc metalloprotease FtsH"/>
    <property type="match status" value="1"/>
</dbReference>
<dbReference type="PANTHER" id="PTHR23076:SF113">
    <property type="entry name" value="ATP-DEPENDENT ZINC METALLOPROTEASE FTSH 1, CHLOROPLASTIC-RELATED"/>
    <property type="match status" value="1"/>
</dbReference>
<dbReference type="GO" id="GO:0004176">
    <property type="term" value="F:ATP-dependent peptidase activity"/>
    <property type="evidence" value="ECO:0007669"/>
    <property type="project" value="InterPro"/>
</dbReference>
<dbReference type="SUPFAM" id="SSF52540">
    <property type="entry name" value="P-loop containing nucleoside triphosphate hydrolases"/>
    <property type="match status" value="1"/>
</dbReference>
<dbReference type="CDD" id="cd19501">
    <property type="entry name" value="RecA-like_FtsH"/>
    <property type="match status" value="1"/>
</dbReference>
<dbReference type="InterPro" id="IPR003593">
    <property type="entry name" value="AAA+_ATPase"/>
</dbReference>
<dbReference type="EMBL" id="FOXR01000001">
    <property type="protein sequence ID" value="SFP58305.1"/>
    <property type="molecule type" value="Genomic_DNA"/>
</dbReference>
<dbReference type="Pfam" id="PF01434">
    <property type="entry name" value="Peptidase_M41"/>
    <property type="match status" value="1"/>
</dbReference>
<dbReference type="PANTHER" id="PTHR23076">
    <property type="entry name" value="METALLOPROTEASE M41 FTSH"/>
    <property type="match status" value="1"/>
</dbReference>
<dbReference type="GO" id="GO:0006508">
    <property type="term" value="P:proteolysis"/>
    <property type="evidence" value="ECO:0007669"/>
    <property type="project" value="UniProtKB-KW"/>
</dbReference>
<dbReference type="InterPro" id="IPR041569">
    <property type="entry name" value="AAA_lid_3"/>
</dbReference>
<evidence type="ECO:0000256" key="1">
    <source>
        <dbReference type="ARBA" id="ARBA00004370"/>
    </source>
</evidence>
<dbReference type="InterPro" id="IPR011546">
    <property type="entry name" value="Pept_M41_FtsH_extracell"/>
</dbReference>
<reference evidence="18 19" key="1">
    <citation type="submission" date="2016-10" db="EMBL/GenBank/DDBJ databases">
        <authorList>
            <person name="de Groot N.N."/>
        </authorList>
    </citation>
    <scope>NUCLEOTIDE SEQUENCE [LARGE SCALE GENOMIC DNA]</scope>
    <source>
        <strain evidence="18 19">DSM 20678</strain>
    </source>
</reference>
<evidence type="ECO:0000256" key="12">
    <source>
        <dbReference type="ARBA" id="ARBA00023049"/>
    </source>
</evidence>
<dbReference type="Gene3D" id="3.40.50.300">
    <property type="entry name" value="P-loop containing nucleotide triphosphate hydrolases"/>
    <property type="match status" value="1"/>
</dbReference>
<organism evidence="18 19">
    <name type="scientific">Caldicoprobacter faecalis</name>
    <dbReference type="NCBI Taxonomy" id="937334"/>
    <lineage>
        <taxon>Bacteria</taxon>
        <taxon>Bacillati</taxon>
        <taxon>Bacillota</taxon>
        <taxon>Clostridia</taxon>
        <taxon>Caldicoprobacterales</taxon>
        <taxon>Caldicoprobacteraceae</taxon>
        <taxon>Caldicoprobacter</taxon>
    </lineage>
</organism>
<feature type="active site" evidence="15">
    <location>
        <position position="416"/>
    </location>
</feature>
<dbReference type="Gene3D" id="3.30.720.210">
    <property type="match status" value="1"/>
</dbReference>
<accession>A0A1I5RIG5</accession>
<keyword evidence="3 15" id="KW-1003">Cell membrane</keyword>
<keyword evidence="8 15" id="KW-0378">Hydrolase</keyword>
<evidence type="ECO:0000259" key="17">
    <source>
        <dbReference type="SMART" id="SM00382"/>
    </source>
</evidence>
<dbReference type="RefSeq" id="WP_242948208.1">
    <property type="nucleotide sequence ID" value="NZ_FOXR01000001.1"/>
</dbReference>
<keyword evidence="13 15" id="KW-0472">Membrane</keyword>
<dbReference type="GO" id="GO:0016887">
    <property type="term" value="F:ATP hydrolysis activity"/>
    <property type="evidence" value="ECO:0007669"/>
    <property type="project" value="UniProtKB-UniRule"/>
</dbReference>
<keyword evidence="18" id="KW-0132">Cell division</keyword>
<dbReference type="InterPro" id="IPR005936">
    <property type="entry name" value="FtsH"/>
</dbReference>
<evidence type="ECO:0000256" key="6">
    <source>
        <dbReference type="ARBA" id="ARBA00022723"/>
    </source>
</evidence>
<dbReference type="InterPro" id="IPR003959">
    <property type="entry name" value="ATPase_AAA_core"/>
</dbReference>
<keyword evidence="12 15" id="KW-0482">Metalloprotease</keyword>
<dbReference type="SUPFAM" id="SSF140990">
    <property type="entry name" value="FtsH protease domain-like"/>
    <property type="match status" value="1"/>
</dbReference>
<evidence type="ECO:0000313" key="18">
    <source>
        <dbReference type="EMBL" id="SFP58305.1"/>
    </source>
</evidence>
<dbReference type="EC" id="3.4.24.-" evidence="15"/>